<evidence type="ECO:0000313" key="2">
    <source>
        <dbReference type="EMBL" id="THV01074.1"/>
    </source>
</evidence>
<evidence type="ECO:0000256" key="1">
    <source>
        <dbReference type="SAM" id="MobiDB-lite"/>
    </source>
</evidence>
<dbReference type="EMBL" id="ML179095">
    <property type="protein sequence ID" value="THV01074.1"/>
    <property type="molecule type" value="Genomic_DNA"/>
</dbReference>
<feature type="region of interest" description="Disordered" evidence="1">
    <location>
        <begin position="264"/>
        <end position="288"/>
    </location>
</feature>
<keyword evidence="3" id="KW-1185">Reference proteome</keyword>
<dbReference type="AlphaFoldDB" id="A0A4S8MG38"/>
<proteinExistence type="predicted"/>
<sequence length="288" mass="32580">MLSSPPKEQSSSRPSSSLATSRPSQETSALRRHQAAAARLLVRAELAMIKSVPILCRRKRPILLQLLLQRLGLQFHHHLYHLLIYQLIIPPRLSLHLKLSLLPQALKEPKTPIRVPVPSIKVEHLSDPIQVFTQPLSSPRLEDQSNPVNKCFQASLDLEHRYVAKPHFAYTIFPRTSRPNSFSGSLAHIQQSRAPTVEFLSLPRKSDSLSKLPFALLLCSIHTFSEIPVLSILTHPQPRPFLFECGTKILKGDSPLLKATLDHDNAVPTIQNRDRQSPPKQRTLPRRF</sequence>
<gene>
    <name evidence="2" type="ORF">K435DRAFT_963738</name>
</gene>
<protein>
    <submittedName>
        <fullName evidence="2">Uncharacterized protein</fullName>
    </submittedName>
</protein>
<name>A0A4S8MG38_DENBC</name>
<dbReference type="Proteomes" id="UP000297245">
    <property type="component" value="Unassembled WGS sequence"/>
</dbReference>
<feature type="compositionally biased region" description="Low complexity" evidence="1">
    <location>
        <begin position="1"/>
        <end position="24"/>
    </location>
</feature>
<evidence type="ECO:0000313" key="3">
    <source>
        <dbReference type="Proteomes" id="UP000297245"/>
    </source>
</evidence>
<reference evidence="2 3" key="1">
    <citation type="journal article" date="2019" name="Nat. Ecol. Evol.">
        <title>Megaphylogeny resolves global patterns of mushroom evolution.</title>
        <authorList>
            <person name="Varga T."/>
            <person name="Krizsan K."/>
            <person name="Foldi C."/>
            <person name="Dima B."/>
            <person name="Sanchez-Garcia M."/>
            <person name="Sanchez-Ramirez S."/>
            <person name="Szollosi G.J."/>
            <person name="Szarkandi J.G."/>
            <person name="Papp V."/>
            <person name="Albert L."/>
            <person name="Andreopoulos W."/>
            <person name="Angelini C."/>
            <person name="Antonin V."/>
            <person name="Barry K.W."/>
            <person name="Bougher N.L."/>
            <person name="Buchanan P."/>
            <person name="Buyck B."/>
            <person name="Bense V."/>
            <person name="Catcheside P."/>
            <person name="Chovatia M."/>
            <person name="Cooper J."/>
            <person name="Damon W."/>
            <person name="Desjardin D."/>
            <person name="Finy P."/>
            <person name="Geml J."/>
            <person name="Haridas S."/>
            <person name="Hughes K."/>
            <person name="Justo A."/>
            <person name="Karasinski D."/>
            <person name="Kautmanova I."/>
            <person name="Kiss B."/>
            <person name="Kocsube S."/>
            <person name="Kotiranta H."/>
            <person name="LaButti K.M."/>
            <person name="Lechner B.E."/>
            <person name="Liimatainen K."/>
            <person name="Lipzen A."/>
            <person name="Lukacs Z."/>
            <person name="Mihaltcheva S."/>
            <person name="Morgado L.N."/>
            <person name="Niskanen T."/>
            <person name="Noordeloos M.E."/>
            <person name="Ohm R.A."/>
            <person name="Ortiz-Santana B."/>
            <person name="Ovrebo C."/>
            <person name="Racz N."/>
            <person name="Riley R."/>
            <person name="Savchenko A."/>
            <person name="Shiryaev A."/>
            <person name="Soop K."/>
            <person name="Spirin V."/>
            <person name="Szebenyi C."/>
            <person name="Tomsovsky M."/>
            <person name="Tulloss R.E."/>
            <person name="Uehling J."/>
            <person name="Grigoriev I.V."/>
            <person name="Vagvolgyi C."/>
            <person name="Papp T."/>
            <person name="Martin F.M."/>
            <person name="Miettinen O."/>
            <person name="Hibbett D.S."/>
            <person name="Nagy L.G."/>
        </authorList>
    </citation>
    <scope>NUCLEOTIDE SEQUENCE [LARGE SCALE GENOMIC DNA]</scope>
    <source>
        <strain evidence="2 3">CBS 962.96</strain>
    </source>
</reference>
<accession>A0A4S8MG38</accession>
<feature type="region of interest" description="Disordered" evidence="1">
    <location>
        <begin position="1"/>
        <end position="30"/>
    </location>
</feature>
<organism evidence="2 3">
    <name type="scientific">Dendrothele bispora (strain CBS 962.96)</name>
    <dbReference type="NCBI Taxonomy" id="1314807"/>
    <lineage>
        <taxon>Eukaryota</taxon>
        <taxon>Fungi</taxon>
        <taxon>Dikarya</taxon>
        <taxon>Basidiomycota</taxon>
        <taxon>Agaricomycotina</taxon>
        <taxon>Agaricomycetes</taxon>
        <taxon>Agaricomycetidae</taxon>
        <taxon>Agaricales</taxon>
        <taxon>Agaricales incertae sedis</taxon>
        <taxon>Dendrothele</taxon>
    </lineage>
</organism>